<dbReference type="EMBL" id="JAVRRL010000004">
    <property type="protein sequence ID" value="KAK5117539.1"/>
    <property type="molecule type" value="Genomic_DNA"/>
</dbReference>
<feature type="repeat" description="ANK" evidence="3">
    <location>
        <begin position="277"/>
        <end position="309"/>
    </location>
</feature>
<comment type="caution">
    <text evidence="5">The sequence shown here is derived from an EMBL/GenBank/DDBJ whole genome shotgun (WGS) entry which is preliminary data.</text>
</comment>
<dbReference type="InterPro" id="IPR036770">
    <property type="entry name" value="Ankyrin_rpt-contain_sf"/>
</dbReference>
<dbReference type="SUPFAM" id="SSF48403">
    <property type="entry name" value="Ankyrin repeat"/>
    <property type="match status" value="1"/>
</dbReference>
<evidence type="ECO:0000256" key="3">
    <source>
        <dbReference type="PROSITE-ProRule" id="PRU00023"/>
    </source>
</evidence>
<dbReference type="Proteomes" id="UP001310890">
    <property type="component" value="Unassembled WGS sequence"/>
</dbReference>
<dbReference type="PROSITE" id="PS50088">
    <property type="entry name" value="ANK_REPEAT"/>
    <property type="match status" value="3"/>
</dbReference>
<evidence type="ECO:0000256" key="1">
    <source>
        <dbReference type="ARBA" id="ARBA00022737"/>
    </source>
</evidence>
<protein>
    <recommendedName>
        <fullName evidence="7">Ankyrin</fullName>
    </recommendedName>
</protein>
<dbReference type="PANTHER" id="PTHR24198">
    <property type="entry name" value="ANKYRIN REPEAT AND PROTEIN KINASE DOMAIN-CONTAINING PROTEIN"/>
    <property type="match status" value="1"/>
</dbReference>
<gene>
    <name evidence="5" type="ORF">LTR62_004961</name>
</gene>
<keyword evidence="2 3" id="KW-0040">ANK repeat</keyword>
<dbReference type="Pfam" id="PF12796">
    <property type="entry name" value="Ank_2"/>
    <property type="match status" value="1"/>
</dbReference>
<proteinExistence type="predicted"/>
<organism evidence="5 6">
    <name type="scientific">Meristemomyces frigidus</name>
    <dbReference type="NCBI Taxonomy" id="1508187"/>
    <lineage>
        <taxon>Eukaryota</taxon>
        <taxon>Fungi</taxon>
        <taxon>Dikarya</taxon>
        <taxon>Ascomycota</taxon>
        <taxon>Pezizomycotina</taxon>
        <taxon>Dothideomycetes</taxon>
        <taxon>Dothideomycetidae</taxon>
        <taxon>Mycosphaerellales</taxon>
        <taxon>Teratosphaeriaceae</taxon>
        <taxon>Meristemomyces</taxon>
    </lineage>
</organism>
<feature type="repeat" description="ANK" evidence="3">
    <location>
        <begin position="211"/>
        <end position="243"/>
    </location>
</feature>
<dbReference type="Pfam" id="PF13637">
    <property type="entry name" value="Ank_4"/>
    <property type="match status" value="1"/>
</dbReference>
<dbReference type="InterPro" id="IPR002110">
    <property type="entry name" value="Ankyrin_rpt"/>
</dbReference>
<feature type="compositionally biased region" description="Low complexity" evidence="4">
    <location>
        <begin position="59"/>
        <end position="68"/>
    </location>
</feature>
<evidence type="ECO:0000256" key="2">
    <source>
        <dbReference type="ARBA" id="ARBA00023043"/>
    </source>
</evidence>
<accession>A0AAN7TW80</accession>
<dbReference type="SMART" id="SM00248">
    <property type="entry name" value="ANK"/>
    <property type="match status" value="6"/>
</dbReference>
<feature type="repeat" description="ANK" evidence="3">
    <location>
        <begin position="310"/>
        <end position="342"/>
    </location>
</feature>
<evidence type="ECO:0000313" key="5">
    <source>
        <dbReference type="EMBL" id="KAK5117539.1"/>
    </source>
</evidence>
<evidence type="ECO:0000313" key="6">
    <source>
        <dbReference type="Proteomes" id="UP001310890"/>
    </source>
</evidence>
<feature type="region of interest" description="Disordered" evidence="4">
    <location>
        <begin position="33"/>
        <end position="68"/>
    </location>
</feature>
<keyword evidence="1" id="KW-0677">Repeat</keyword>
<reference evidence="5" key="1">
    <citation type="submission" date="2023-08" db="EMBL/GenBank/DDBJ databases">
        <title>Black Yeasts Isolated from many extreme environments.</title>
        <authorList>
            <person name="Coleine C."/>
            <person name="Stajich J.E."/>
            <person name="Selbmann L."/>
        </authorList>
    </citation>
    <scope>NUCLEOTIDE SEQUENCE</scope>
    <source>
        <strain evidence="5">CCFEE 5401</strain>
    </source>
</reference>
<feature type="region of interest" description="Disordered" evidence="4">
    <location>
        <begin position="81"/>
        <end position="120"/>
    </location>
</feature>
<dbReference type="PROSITE" id="PS50297">
    <property type="entry name" value="ANK_REP_REGION"/>
    <property type="match status" value="3"/>
</dbReference>
<name>A0AAN7TW80_9PEZI</name>
<evidence type="ECO:0000256" key="4">
    <source>
        <dbReference type="SAM" id="MobiDB-lite"/>
    </source>
</evidence>
<evidence type="ECO:0008006" key="7">
    <source>
        <dbReference type="Google" id="ProtNLM"/>
    </source>
</evidence>
<dbReference type="PANTHER" id="PTHR24198:SF165">
    <property type="entry name" value="ANKYRIN REPEAT-CONTAINING PROTEIN-RELATED"/>
    <property type="match status" value="1"/>
</dbReference>
<dbReference type="AlphaFoldDB" id="A0AAN7TW80"/>
<dbReference type="Gene3D" id="1.25.40.20">
    <property type="entry name" value="Ankyrin repeat-containing domain"/>
    <property type="match status" value="1"/>
</dbReference>
<sequence>MSYDTMSAWNKTTFADKPAFEFNDSIQRRGGIWAGNIDWNSPPGRSLSNDDYIPPPSHTPSSKTSRTSISVEMPVAPLFRDATSNWSPPASPTSLSPPDSPRVDSACTISSPTTLPSPTKPFALSLKERQKLAAQLHAASCAGDIQHMDLLLSLGASVNSRTLVPHLYESFKPAKTGILSPLAGAAGNMQLAAVQYLHSRGAKINPGVNESSSSPLHEAVKADDLAIARFLLERGADVDSANAYNTTPLMYAVKYSSPATVSLLLDFRPDLSRRSFFGGSAIHWAVWPNRPTVLDLLLQAGADVNHRQGDGSTGLHLAVTAERVESLKCLLRWGADVGARNDGYETVVQVAEKAGNEEVLALVRAAAATGTRR</sequence>